<proteinExistence type="predicted"/>
<sequence length="194" mass="22319">MTSHTLTSIIPMNANDFFKIAESESFDQFQVPYFNLKSHRLIEQTENDTHIIRKIEIKPKSGAPKILTKFLGNEDLRYIDTQVIIKSKRELHFKTNAPLLTDHIHVDGIVKIEELDADTCLRVMKVNFKFTGPLYFFSKVIESHILSELKQTIEIYPKVVADYKVHIGYRPKSNLKNSVSDTPSLKKSGVLLMI</sequence>
<gene>
    <name evidence="1" type="ORF">DLAC_03856</name>
</gene>
<comment type="caution">
    <text evidence="1">The sequence shown here is derived from an EMBL/GenBank/DDBJ whole genome shotgun (WGS) entry which is preliminary data.</text>
</comment>
<accession>A0A152A0V9</accession>
<dbReference type="EMBL" id="LODT01000020">
    <property type="protein sequence ID" value="KYQ99892.1"/>
    <property type="molecule type" value="Genomic_DNA"/>
</dbReference>
<name>A0A152A0V9_TIELA</name>
<dbReference type="InParanoid" id="A0A152A0V9"/>
<evidence type="ECO:0000313" key="2">
    <source>
        <dbReference type="Proteomes" id="UP000076078"/>
    </source>
</evidence>
<dbReference type="Proteomes" id="UP000076078">
    <property type="component" value="Unassembled WGS sequence"/>
</dbReference>
<dbReference type="AlphaFoldDB" id="A0A152A0V9"/>
<organism evidence="1 2">
    <name type="scientific">Tieghemostelium lacteum</name>
    <name type="common">Slime mold</name>
    <name type="synonym">Dictyostelium lacteum</name>
    <dbReference type="NCBI Taxonomy" id="361077"/>
    <lineage>
        <taxon>Eukaryota</taxon>
        <taxon>Amoebozoa</taxon>
        <taxon>Evosea</taxon>
        <taxon>Eumycetozoa</taxon>
        <taxon>Dictyostelia</taxon>
        <taxon>Dictyosteliales</taxon>
        <taxon>Raperosteliaceae</taxon>
        <taxon>Tieghemostelium</taxon>
    </lineage>
</organism>
<dbReference type="OrthoDB" id="15602at2759"/>
<keyword evidence="2" id="KW-1185">Reference proteome</keyword>
<evidence type="ECO:0000313" key="1">
    <source>
        <dbReference type="EMBL" id="KYQ99892.1"/>
    </source>
</evidence>
<reference evidence="1 2" key="1">
    <citation type="submission" date="2015-12" db="EMBL/GenBank/DDBJ databases">
        <title>Dictyostelia acquired genes for synthesis and detection of signals that induce cell-type specialization by lateral gene transfer from prokaryotes.</title>
        <authorList>
            <person name="Gloeckner G."/>
            <person name="Schaap P."/>
        </authorList>
    </citation>
    <scope>NUCLEOTIDE SEQUENCE [LARGE SCALE GENOMIC DNA]</scope>
    <source>
        <strain evidence="1 2">TK</strain>
    </source>
</reference>
<protein>
    <submittedName>
        <fullName evidence="1">Uncharacterized protein</fullName>
    </submittedName>
</protein>
<dbReference type="OMA" id="RELHFKT"/>